<evidence type="ECO:0000313" key="2">
    <source>
        <dbReference type="EMBL" id="SFA38892.1"/>
    </source>
</evidence>
<dbReference type="OrthoDB" id="2594125at2"/>
<evidence type="ECO:0000256" key="1">
    <source>
        <dbReference type="SAM" id="Phobius"/>
    </source>
</evidence>
<proteinExistence type="predicted"/>
<dbReference type="STRING" id="186116.SAMN05192569_1001200"/>
<feature type="transmembrane region" description="Helical" evidence="1">
    <location>
        <begin position="16"/>
        <end position="41"/>
    </location>
</feature>
<dbReference type="EMBL" id="FOJS01000001">
    <property type="protein sequence ID" value="SFA38892.1"/>
    <property type="molecule type" value="Genomic_DNA"/>
</dbReference>
<keyword evidence="1" id="KW-0812">Transmembrane</keyword>
<keyword evidence="1" id="KW-0472">Membrane</keyword>
<evidence type="ECO:0000313" key="3">
    <source>
        <dbReference type="Proteomes" id="UP000198650"/>
    </source>
</evidence>
<dbReference type="RefSeq" id="WP_090947541.1">
    <property type="nucleotide sequence ID" value="NZ_FOJS01000001.1"/>
</dbReference>
<name>A0A1I0SHB6_9BACL</name>
<dbReference type="Proteomes" id="UP000198650">
    <property type="component" value="Unassembled WGS sequence"/>
</dbReference>
<keyword evidence="3" id="KW-1185">Reference proteome</keyword>
<gene>
    <name evidence="2" type="ORF">SAMN05192569_1001200</name>
</gene>
<organism evidence="2 3">
    <name type="scientific">Parageobacillus thermantarcticus</name>
    <dbReference type="NCBI Taxonomy" id="186116"/>
    <lineage>
        <taxon>Bacteria</taxon>
        <taxon>Bacillati</taxon>
        <taxon>Bacillota</taxon>
        <taxon>Bacilli</taxon>
        <taxon>Bacillales</taxon>
        <taxon>Anoxybacillaceae</taxon>
        <taxon>Parageobacillus</taxon>
    </lineage>
</organism>
<reference evidence="3" key="1">
    <citation type="submission" date="2016-10" db="EMBL/GenBank/DDBJ databases">
        <authorList>
            <person name="Varghese N."/>
            <person name="Submissions S."/>
        </authorList>
    </citation>
    <scope>NUCLEOTIDE SEQUENCE [LARGE SCALE GENOMIC DNA]</scope>
    <source>
        <strain evidence="3">M1</strain>
    </source>
</reference>
<dbReference type="AlphaFoldDB" id="A0A1I0SHB6"/>
<keyword evidence="1" id="KW-1133">Transmembrane helix</keyword>
<sequence>MKRYVNNENGLSLAELLAAIAISSFILVSIYGVFFSGLNAYKRIFIENQLRSEADYIVATIMNKLYAFAPDGIAMDQTTNAQIVFVSDKEIQFVSDESINPSNPSLVMIKKEKKPTPETLTVVLQDGSIAIDGERLHSDRLKIVAEESGFSYTCSQQEEEEKKICRSGVVTIKLAVQDRDHDPGDLLHVKPFTLKTEFGF</sequence>
<accession>A0A1I0SHB6</accession>
<evidence type="ECO:0008006" key="4">
    <source>
        <dbReference type="Google" id="ProtNLM"/>
    </source>
</evidence>
<protein>
    <recommendedName>
        <fullName evidence="4">Prepilin-type N-terminal cleavage/methylation domain-containing protein</fullName>
    </recommendedName>
</protein>